<dbReference type="AlphaFoldDB" id="A0A367GM34"/>
<organism evidence="1 2">
    <name type="scientific">Mucilaginibacter hurinus</name>
    <dbReference type="NCBI Taxonomy" id="2201324"/>
    <lineage>
        <taxon>Bacteria</taxon>
        <taxon>Pseudomonadati</taxon>
        <taxon>Bacteroidota</taxon>
        <taxon>Sphingobacteriia</taxon>
        <taxon>Sphingobacteriales</taxon>
        <taxon>Sphingobacteriaceae</taxon>
        <taxon>Mucilaginibacter</taxon>
    </lineage>
</organism>
<dbReference type="OrthoDB" id="978436at2"/>
<dbReference type="EMBL" id="QGDC01000008">
    <property type="protein sequence ID" value="RCH54078.1"/>
    <property type="molecule type" value="Genomic_DNA"/>
</dbReference>
<reference evidence="1 2" key="1">
    <citation type="submission" date="2018-05" db="EMBL/GenBank/DDBJ databases">
        <title>Mucilaginibacter hurinus sp. nov., isolated from briquette warehouse soil.</title>
        <authorList>
            <person name="Choi L."/>
        </authorList>
    </citation>
    <scope>NUCLEOTIDE SEQUENCE [LARGE SCALE GENOMIC DNA]</scope>
    <source>
        <strain evidence="1 2">ZR32</strain>
    </source>
</reference>
<dbReference type="RefSeq" id="WP_114006003.1">
    <property type="nucleotide sequence ID" value="NZ_QGDC01000008.1"/>
</dbReference>
<protein>
    <recommendedName>
        <fullName evidence="3">DUF4625 domain-containing protein</fullName>
    </recommendedName>
</protein>
<comment type="caution">
    <text evidence="1">The sequence shown here is derived from an EMBL/GenBank/DDBJ whole genome shotgun (WGS) entry which is preliminary data.</text>
</comment>
<keyword evidence="2" id="KW-1185">Reference proteome</keyword>
<evidence type="ECO:0008006" key="3">
    <source>
        <dbReference type="Google" id="ProtNLM"/>
    </source>
</evidence>
<proteinExistence type="predicted"/>
<sequence>MKTLSRNILAAIIIGSTLFLNACKKDNPVPEVNQEEFDGAVFNFIELEGHDDHFHETTDTTKVILKADGSASPSHMHLTEGHTYKLLINIFKNNRIINQEFIDEGDIHQFFFIPSKPDYIKYTYLDRDKNDRPIGFVGNVEVLKADNGAFDFKVVLRHGLNKAHSAAQAWDNANYSQAGGATDMEAEFEIHPSEHDGHDHEDH</sequence>
<name>A0A367GM34_9SPHI</name>
<dbReference type="Proteomes" id="UP000253209">
    <property type="component" value="Unassembled WGS sequence"/>
</dbReference>
<evidence type="ECO:0000313" key="1">
    <source>
        <dbReference type="EMBL" id="RCH54078.1"/>
    </source>
</evidence>
<accession>A0A367GM34</accession>
<gene>
    <name evidence="1" type="ORF">DJ568_14440</name>
</gene>
<evidence type="ECO:0000313" key="2">
    <source>
        <dbReference type="Proteomes" id="UP000253209"/>
    </source>
</evidence>